<feature type="compositionally biased region" description="Low complexity" evidence="1">
    <location>
        <begin position="65"/>
        <end position="83"/>
    </location>
</feature>
<sequence length="117" mass="12083">MREVWEAGPVGGARGPEKLALESGAGVAAPARAARRRVSDRARPQGWASGCEVRVRPWPRWLSPAGNAGPRGRAAAGRMGGAAVSTGTRPPWSGIRAPRRRVTGGGAGARGRLRCPG</sequence>
<reference evidence="2" key="1">
    <citation type="submission" date="2023-12" db="EMBL/GenBank/DDBJ databases">
        <authorList>
            <person name="Brown T."/>
        </authorList>
    </citation>
    <scope>NUCLEOTIDE SEQUENCE</scope>
</reference>
<dbReference type="Proteomes" id="UP001314169">
    <property type="component" value="Chromosome 12"/>
</dbReference>
<accession>A0ABN9ZDT3</accession>
<gene>
    <name evidence="2" type="ORF">MPIPNATIZW_LOCUS3150</name>
</gene>
<feature type="region of interest" description="Disordered" evidence="1">
    <location>
        <begin position="1"/>
        <end position="48"/>
    </location>
</feature>
<evidence type="ECO:0000256" key="1">
    <source>
        <dbReference type="SAM" id="MobiDB-lite"/>
    </source>
</evidence>
<evidence type="ECO:0000313" key="2">
    <source>
        <dbReference type="EMBL" id="CAK6434844.1"/>
    </source>
</evidence>
<organism evidence="2 3">
    <name type="scientific">Pipistrellus nathusii</name>
    <name type="common">Nathusius' pipistrelle</name>
    <dbReference type="NCBI Taxonomy" id="59473"/>
    <lineage>
        <taxon>Eukaryota</taxon>
        <taxon>Metazoa</taxon>
        <taxon>Chordata</taxon>
        <taxon>Craniata</taxon>
        <taxon>Vertebrata</taxon>
        <taxon>Euteleostomi</taxon>
        <taxon>Mammalia</taxon>
        <taxon>Eutheria</taxon>
        <taxon>Laurasiatheria</taxon>
        <taxon>Chiroptera</taxon>
        <taxon>Yangochiroptera</taxon>
        <taxon>Vespertilionidae</taxon>
        <taxon>Pipistrellus</taxon>
    </lineage>
</organism>
<protein>
    <submittedName>
        <fullName evidence="2">Uncharacterized protein</fullName>
    </submittedName>
</protein>
<feature type="region of interest" description="Disordered" evidence="1">
    <location>
        <begin position="60"/>
        <end position="117"/>
    </location>
</feature>
<name>A0ABN9ZDT3_PIPNA</name>
<evidence type="ECO:0000313" key="3">
    <source>
        <dbReference type="Proteomes" id="UP001314169"/>
    </source>
</evidence>
<dbReference type="EMBL" id="OY882869">
    <property type="protein sequence ID" value="CAK6434844.1"/>
    <property type="molecule type" value="Genomic_DNA"/>
</dbReference>
<keyword evidence="3" id="KW-1185">Reference proteome</keyword>
<proteinExistence type="predicted"/>
<feature type="compositionally biased region" description="Low complexity" evidence="1">
    <location>
        <begin position="23"/>
        <end position="32"/>
    </location>
</feature>